<dbReference type="Proteomes" id="UP000004407">
    <property type="component" value="Unassembled WGS sequence"/>
</dbReference>
<evidence type="ECO:0000256" key="3">
    <source>
        <dbReference type="PROSITE-ProRule" id="PRU10141"/>
    </source>
</evidence>
<keyword evidence="2 3" id="KW-0067">ATP-binding</keyword>
<dbReference type="RefSeq" id="WP_007902755.1">
    <property type="nucleotide sequence ID" value="NZ_JH379469.1"/>
</dbReference>
<comment type="caution">
    <text evidence="5">The sequence shown here is derived from an EMBL/GenBank/DDBJ whole genome shotgun (WGS) entry which is preliminary data.</text>
</comment>
<evidence type="ECO:0000256" key="1">
    <source>
        <dbReference type="ARBA" id="ARBA00022741"/>
    </source>
</evidence>
<dbReference type="HOGENOM" id="CLU_524644_0_0_10"/>
<dbReference type="GO" id="GO:0004672">
    <property type="term" value="F:protein kinase activity"/>
    <property type="evidence" value="ECO:0007669"/>
    <property type="project" value="InterPro"/>
</dbReference>
<dbReference type="InterPro" id="IPR017441">
    <property type="entry name" value="Protein_kinase_ATP_BS"/>
</dbReference>
<feature type="binding site" evidence="3">
    <location>
        <position position="46"/>
    </location>
    <ligand>
        <name>ATP</name>
        <dbReference type="ChEBI" id="CHEBI:30616"/>
    </ligand>
</feature>
<dbReference type="PROSITE" id="PS00107">
    <property type="entry name" value="PROTEIN_KINASE_ATP"/>
    <property type="match status" value="1"/>
</dbReference>
<gene>
    <name evidence="5" type="ORF">HMPREF0673_02724</name>
</gene>
<dbReference type="EMBL" id="AFZZ01000243">
    <property type="protein sequence ID" value="EHJ36462.1"/>
    <property type="molecule type" value="Genomic_DNA"/>
</dbReference>
<dbReference type="AlphaFoldDB" id="G6B1F3"/>
<organism evidence="5 6">
    <name type="scientific">Leyella stercorea DSM 18206</name>
    <dbReference type="NCBI Taxonomy" id="1002367"/>
    <lineage>
        <taxon>Bacteria</taxon>
        <taxon>Pseudomonadati</taxon>
        <taxon>Bacteroidota</taxon>
        <taxon>Bacteroidia</taxon>
        <taxon>Bacteroidales</taxon>
        <taxon>Prevotellaceae</taxon>
        <taxon>Leyella</taxon>
    </lineage>
</organism>
<dbReference type="PANTHER" id="PTHR44167:SF24">
    <property type="entry name" value="SERINE_THREONINE-PROTEIN KINASE CHK2"/>
    <property type="match status" value="1"/>
</dbReference>
<evidence type="ECO:0000313" key="6">
    <source>
        <dbReference type="Proteomes" id="UP000004407"/>
    </source>
</evidence>
<dbReference type="SUPFAM" id="SSF56112">
    <property type="entry name" value="Protein kinase-like (PK-like)"/>
    <property type="match status" value="1"/>
</dbReference>
<dbReference type="Gene3D" id="1.10.510.10">
    <property type="entry name" value="Transferase(Phosphotransferase) domain 1"/>
    <property type="match status" value="1"/>
</dbReference>
<dbReference type="PATRIC" id="fig|1002367.3.peg.2195"/>
<evidence type="ECO:0000313" key="5">
    <source>
        <dbReference type="EMBL" id="EHJ36462.1"/>
    </source>
</evidence>
<dbReference type="PROSITE" id="PS00108">
    <property type="entry name" value="PROTEIN_KINASE_ST"/>
    <property type="match status" value="1"/>
</dbReference>
<dbReference type="PROSITE" id="PS50011">
    <property type="entry name" value="PROTEIN_KINASE_DOM"/>
    <property type="match status" value="1"/>
</dbReference>
<name>G6B1F3_9BACT</name>
<dbReference type="eggNOG" id="COG0515">
    <property type="taxonomic scope" value="Bacteria"/>
</dbReference>
<dbReference type="Pfam" id="PF00069">
    <property type="entry name" value="Pkinase"/>
    <property type="match status" value="1"/>
</dbReference>
<dbReference type="GeneID" id="78338122"/>
<evidence type="ECO:0000259" key="4">
    <source>
        <dbReference type="PROSITE" id="PS50011"/>
    </source>
</evidence>
<dbReference type="SMART" id="SM00220">
    <property type="entry name" value="S_TKc"/>
    <property type="match status" value="1"/>
</dbReference>
<dbReference type="CDD" id="cd14014">
    <property type="entry name" value="STKc_PknB_like"/>
    <property type="match status" value="1"/>
</dbReference>
<proteinExistence type="predicted"/>
<dbReference type="InterPro" id="IPR008271">
    <property type="entry name" value="Ser/Thr_kinase_AS"/>
</dbReference>
<sequence length="519" mass="59431">MNTLKEGTFVESPKHKYTIEQVLGTGGFGITYKVSAKIMVDNIPVKVYFCLKEHYIKDCCQRETNGKVIVNSSQKELFNKMQENFKSEATRLNMLNGKHKGIVRVNEIFNANNTSYYVMEYIIGSSVRTYVETKGPYNEKEAVSIINEIGETLSFLHSRKITHLDVKPNNIMLQSRDNDKTISPVLIDFGLAKHYDRKDNLTTINNTQCCSCGYSPMEQYVCIEQFSPTSDVYALAATLFFMLTAKDPVVSTEISYDYLNSNLPATISYQTRNAIAKAMEKDKEERTQTINDFINNLNTKDDNNTNLNNETKIIIKNETKQTPEPKETVKVKTLHYVIIAIVFATMGFFTVDIINSTTSSSPKEMDVIAAEDEASIVYTAEADSGDVDMQKPAKVTIHSENSSMAKELKRYVDLSQIYCDKAEKKKGNKASIQIILDAKYFYYDKANSIHKSIYGKRIENNKRIDKLVADEYNYWINKGNKLGKNKKNYALKKEYYENAYKLVESDRIRSYIKWLEKQI</sequence>
<reference evidence="5 6" key="1">
    <citation type="submission" date="2011-08" db="EMBL/GenBank/DDBJ databases">
        <authorList>
            <person name="Weinstock G."/>
            <person name="Sodergren E."/>
            <person name="Clifton S."/>
            <person name="Fulton L."/>
            <person name="Fulton B."/>
            <person name="Courtney L."/>
            <person name="Fronick C."/>
            <person name="Harrison M."/>
            <person name="Strong C."/>
            <person name="Farmer C."/>
            <person name="Delahaunty K."/>
            <person name="Markovic C."/>
            <person name="Hall O."/>
            <person name="Minx P."/>
            <person name="Tomlinson C."/>
            <person name="Mitreva M."/>
            <person name="Hou S."/>
            <person name="Chen J."/>
            <person name="Wollam A."/>
            <person name="Pepin K.H."/>
            <person name="Johnson M."/>
            <person name="Bhonagiri V."/>
            <person name="Zhang X."/>
            <person name="Suruliraj S."/>
            <person name="Warren W."/>
            <person name="Chinwalla A."/>
            <person name="Mardis E.R."/>
            <person name="Wilson R.K."/>
        </authorList>
    </citation>
    <scope>NUCLEOTIDE SEQUENCE [LARGE SCALE GENOMIC DNA]</scope>
    <source>
        <strain evidence="5 6">DSM 18206</strain>
    </source>
</reference>
<feature type="domain" description="Protein kinase" evidence="4">
    <location>
        <begin position="17"/>
        <end position="298"/>
    </location>
</feature>
<protein>
    <recommendedName>
        <fullName evidence="4">Protein kinase domain-containing protein</fullName>
    </recommendedName>
</protein>
<dbReference type="PANTHER" id="PTHR44167">
    <property type="entry name" value="OVARIAN-SPECIFIC SERINE/THREONINE-PROTEIN KINASE LOK-RELATED"/>
    <property type="match status" value="1"/>
</dbReference>
<evidence type="ECO:0000256" key="2">
    <source>
        <dbReference type="ARBA" id="ARBA00022840"/>
    </source>
</evidence>
<dbReference type="GO" id="GO:0005524">
    <property type="term" value="F:ATP binding"/>
    <property type="evidence" value="ECO:0007669"/>
    <property type="project" value="UniProtKB-UniRule"/>
</dbReference>
<dbReference type="InterPro" id="IPR011009">
    <property type="entry name" value="Kinase-like_dom_sf"/>
</dbReference>
<accession>G6B1F3</accession>
<keyword evidence="1 3" id="KW-0547">Nucleotide-binding</keyword>
<dbReference type="InterPro" id="IPR000719">
    <property type="entry name" value="Prot_kinase_dom"/>
</dbReference>